<evidence type="ECO:0000313" key="2">
    <source>
        <dbReference type="EMBL" id="PWI65940.1"/>
    </source>
</evidence>
<name>A0A2U3DUL4_PURLI</name>
<dbReference type="Proteomes" id="UP001287286">
    <property type="component" value="Unassembled WGS sequence"/>
</dbReference>
<dbReference type="AlphaFoldDB" id="A0A2U3DUL4"/>
<sequence>MHVIAPSQVLPDTMHVVPPSQVLPDQENLSSLLGKIVSVFEVESVQDGRDLPTHPLQREAKDLARARSPFWPMSGNDFHVSPRFSCSPSWEATLRLETNSSSTELPLCHVTQHPGSADEAVQTVEQAVPMLRASWPDATVGLLRRRQLGPGFHDLESPTVQLFAWLASKKLNPTYEGFYVDDLFLSQGRLRTPLRPRTRGVQIRELPRADWKPLSASKSPSDQSPDAQIWSFTGPDPWVVSLPVLCAVLLLMVNPTKKVDKDADCPDRELSWCLDSMHAFCRLKGPEEGSRCISWSLGTSPDCWTYLHFVFYSFGHDDDSASQGDSDLWTGSGVKCERRSISLPIGRNGETVTFGEDRTWLGMRTGTSYGNWIEAKHPGTVAFSMCDERHFVPRASHSEWNECGLKHPDGASGIALFQMLLMSGTDLWSSTWQNCLDYIDSLYEVTIGDLVSGGERLETLMADPSGQLAERYFKTANLLKIFQKHVDAIPHSLRAMEKTWRRTYPGLHADLLTRFSETTQVELLDNWRLVIAHAENKHGQLSARIEKMVAELMRLRDSVS</sequence>
<reference evidence="2" key="1">
    <citation type="submission" date="2015-05" db="EMBL/GenBank/DDBJ databases">
        <authorList>
            <person name="Wang D.B."/>
            <person name="Wang M."/>
        </authorList>
    </citation>
    <scope>NUCLEOTIDE SEQUENCE</scope>
    <source>
        <strain evidence="2">36-1</strain>
    </source>
</reference>
<organism evidence="2 3">
    <name type="scientific">Purpureocillium lilacinum</name>
    <name type="common">Paecilomyces lilacinus</name>
    <dbReference type="NCBI Taxonomy" id="33203"/>
    <lineage>
        <taxon>Eukaryota</taxon>
        <taxon>Fungi</taxon>
        <taxon>Dikarya</taxon>
        <taxon>Ascomycota</taxon>
        <taxon>Pezizomycotina</taxon>
        <taxon>Sordariomycetes</taxon>
        <taxon>Hypocreomycetidae</taxon>
        <taxon>Hypocreales</taxon>
        <taxon>Ophiocordycipitaceae</taxon>
        <taxon>Purpureocillium</taxon>
    </lineage>
</organism>
<keyword evidence="4" id="KW-1185">Reference proteome</keyword>
<dbReference type="EMBL" id="LCWV01000029">
    <property type="protein sequence ID" value="PWI65940.1"/>
    <property type="molecule type" value="Genomic_DNA"/>
</dbReference>
<reference evidence="1" key="3">
    <citation type="submission" date="2023-11" db="EMBL/GenBank/DDBJ databases">
        <authorList>
            <person name="Beijen E."/>
            <person name="Ohm R.A."/>
        </authorList>
    </citation>
    <scope>NUCLEOTIDE SEQUENCE</scope>
    <source>
        <strain evidence="1">CBS 150709</strain>
    </source>
</reference>
<evidence type="ECO:0000313" key="4">
    <source>
        <dbReference type="Proteomes" id="UP001287286"/>
    </source>
</evidence>
<evidence type="ECO:0000313" key="1">
    <source>
        <dbReference type="EMBL" id="KAK4089935.1"/>
    </source>
</evidence>
<evidence type="ECO:0000313" key="3">
    <source>
        <dbReference type="Proteomes" id="UP000245956"/>
    </source>
</evidence>
<reference evidence="1 4" key="4">
    <citation type="journal article" date="2024" name="Microbiol. Resour. Announc.">
        <title>Genome annotations for the ascomycete fungi Trichoderma harzianum, Trichoderma aggressivum, and Purpureocillium lilacinum.</title>
        <authorList>
            <person name="Beijen E.P.W."/>
            <person name="Ohm R.A."/>
        </authorList>
    </citation>
    <scope>NUCLEOTIDE SEQUENCE [LARGE SCALE GENOMIC DNA]</scope>
    <source>
        <strain evidence="1 4">CBS 150709</strain>
    </source>
</reference>
<gene>
    <name evidence="2" type="ORF">PCL_05668</name>
    <name evidence="1" type="ORF">Purlil1_5561</name>
</gene>
<protein>
    <submittedName>
        <fullName evidence="2">Uncharacterized protein</fullName>
    </submittedName>
</protein>
<dbReference type="EMBL" id="JAWRVI010000017">
    <property type="protein sequence ID" value="KAK4089935.1"/>
    <property type="molecule type" value="Genomic_DNA"/>
</dbReference>
<comment type="caution">
    <text evidence="2">The sequence shown here is derived from an EMBL/GenBank/DDBJ whole genome shotgun (WGS) entry which is preliminary data.</text>
</comment>
<proteinExistence type="predicted"/>
<reference evidence="2 3" key="2">
    <citation type="journal article" date="2016" name="Front. Microbiol.">
        <title>Genome and transcriptome sequences reveal the specific parasitism of the nematophagous Purpureocillium lilacinum 36-1.</title>
        <authorList>
            <person name="Xie J."/>
            <person name="Li S."/>
            <person name="Mo C."/>
            <person name="Xiao X."/>
            <person name="Peng D."/>
            <person name="Wang G."/>
            <person name="Xiao Y."/>
        </authorList>
    </citation>
    <scope>NUCLEOTIDE SEQUENCE [LARGE SCALE GENOMIC DNA]</scope>
    <source>
        <strain evidence="2 3">36-1</strain>
    </source>
</reference>
<dbReference type="Proteomes" id="UP000245956">
    <property type="component" value="Unassembled WGS sequence"/>
</dbReference>
<accession>A0A2U3DUL4</accession>